<dbReference type="PIRSF" id="PIRSF006268">
    <property type="entry name" value="ApbE"/>
    <property type="match status" value="1"/>
</dbReference>
<evidence type="ECO:0000256" key="4">
    <source>
        <dbReference type="ARBA" id="ARBA00022630"/>
    </source>
</evidence>
<name>A0ABV6HKQ3_9SPHI</name>
<evidence type="ECO:0000256" key="9">
    <source>
        <dbReference type="ARBA" id="ARBA00031306"/>
    </source>
</evidence>
<dbReference type="Gene3D" id="3.10.520.10">
    <property type="entry name" value="ApbE-like domains"/>
    <property type="match status" value="1"/>
</dbReference>
<gene>
    <name evidence="12" type="ORF">ACFFI0_13185</name>
</gene>
<evidence type="ECO:0000256" key="10">
    <source>
        <dbReference type="ARBA" id="ARBA00048540"/>
    </source>
</evidence>
<dbReference type="PANTHER" id="PTHR30040">
    <property type="entry name" value="THIAMINE BIOSYNTHESIS LIPOPROTEIN APBE"/>
    <property type="match status" value="1"/>
</dbReference>
<dbReference type="EC" id="2.7.1.180" evidence="2 11"/>
<dbReference type="PANTHER" id="PTHR30040:SF2">
    <property type="entry name" value="FAD:PROTEIN FMN TRANSFERASE"/>
    <property type="match status" value="1"/>
</dbReference>
<comment type="catalytic activity">
    <reaction evidence="10 11">
        <text>L-threonyl-[protein] + FAD = FMN-L-threonyl-[protein] + AMP + H(+)</text>
        <dbReference type="Rhea" id="RHEA:36847"/>
        <dbReference type="Rhea" id="RHEA-COMP:11060"/>
        <dbReference type="Rhea" id="RHEA-COMP:11061"/>
        <dbReference type="ChEBI" id="CHEBI:15378"/>
        <dbReference type="ChEBI" id="CHEBI:30013"/>
        <dbReference type="ChEBI" id="CHEBI:57692"/>
        <dbReference type="ChEBI" id="CHEBI:74257"/>
        <dbReference type="ChEBI" id="CHEBI:456215"/>
        <dbReference type="EC" id="2.7.1.180"/>
    </reaction>
</comment>
<protein>
    <recommendedName>
        <fullName evidence="3 11">FAD:protein FMN transferase</fullName>
        <ecNumber evidence="2 11">2.7.1.180</ecNumber>
    </recommendedName>
    <alternativeName>
        <fullName evidence="9 11">Flavin transferase</fullName>
    </alternativeName>
</protein>
<dbReference type="Proteomes" id="UP001589774">
    <property type="component" value="Unassembled WGS sequence"/>
</dbReference>
<reference evidence="12 13" key="1">
    <citation type="submission" date="2024-09" db="EMBL/GenBank/DDBJ databases">
        <authorList>
            <person name="Sun Q."/>
            <person name="Mori K."/>
        </authorList>
    </citation>
    <scope>NUCLEOTIDE SEQUENCE [LARGE SCALE GENOMIC DNA]</scope>
    <source>
        <strain evidence="12 13">CCM 7765</strain>
    </source>
</reference>
<dbReference type="InterPro" id="IPR024932">
    <property type="entry name" value="ApbE"/>
</dbReference>
<dbReference type="InterPro" id="IPR003374">
    <property type="entry name" value="ApbE-like_sf"/>
</dbReference>
<keyword evidence="6 11" id="KW-0479">Metal-binding</keyword>
<evidence type="ECO:0000256" key="1">
    <source>
        <dbReference type="ARBA" id="ARBA00001946"/>
    </source>
</evidence>
<evidence type="ECO:0000256" key="5">
    <source>
        <dbReference type="ARBA" id="ARBA00022679"/>
    </source>
</evidence>
<keyword evidence="5 11" id="KW-0808">Transferase</keyword>
<keyword evidence="13" id="KW-1185">Reference proteome</keyword>
<sequence length="349" mass="38816">MSKTSTTNTWQKLSFSLFMLCLFCSFSEPSLEEDKHRITGYAQGTSYQITYYSPLPSIRKESIDSLLAGIDSSMSIYKPYSLISQFNNSEKGISIDADFRKVIEKSLQIAQETEGLFDVTVGPLVEAWGFGHEAITHYPDSLEIAAIKKCIGYTKLKLKGNFLHKARPCVKIDVNGIAQGYSVDKVANYLVEKGIKSFIVEIGGELRIHGKKKDGSAMKIGIEGPAENNDEPIIRHVVALSQGAITTSGNYRKFKQNGSKKISHLIDPRTGFPLDNELISVTLYAEDAITADGYDNAVMAMSLTDALNFVTKRPSLEAYIIYHDQQGNVRDTMTNGFKQFLVEEDKGYR</sequence>
<keyword evidence="4 11" id="KW-0285">Flavoprotein</keyword>
<dbReference type="RefSeq" id="WP_130857724.1">
    <property type="nucleotide sequence ID" value="NZ_JBHLWO010000002.1"/>
</dbReference>
<evidence type="ECO:0000313" key="12">
    <source>
        <dbReference type="EMBL" id="MFC0319271.1"/>
    </source>
</evidence>
<keyword evidence="8 11" id="KW-0460">Magnesium</keyword>
<dbReference type="SUPFAM" id="SSF143631">
    <property type="entry name" value="ApbE-like"/>
    <property type="match status" value="1"/>
</dbReference>
<proteinExistence type="inferred from homology"/>
<evidence type="ECO:0000256" key="2">
    <source>
        <dbReference type="ARBA" id="ARBA00011955"/>
    </source>
</evidence>
<keyword evidence="7 11" id="KW-0274">FAD</keyword>
<comment type="similarity">
    <text evidence="11">Belongs to the ApbE family.</text>
</comment>
<evidence type="ECO:0000256" key="6">
    <source>
        <dbReference type="ARBA" id="ARBA00022723"/>
    </source>
</evidence>
<accession>A0ABV6HKQ3</accession>
<dbReference type="EMBL" id="JBHLWO010000002">
    <property type="protein sequence ID" value="MFC0319271.1"/>
    <property type="molecule type" value="Genomic_DNA"/>
</dbReference>
<dbReference type="GO" id="GO:0016740">
    <property type="term" value="F:transferase activity"/>
    <property type="evidence" value="ECO:0007669"/>
    <property type="project" value="UniProtKB-KW"/>
</dbReference>
<evidence type="ECO:0000313" key="13">
    <source>
        <dbReference type="Proteomes" id="UP001589774"/>
    </source>
</evidence>
<evidence type="ECO:0000256" key="3">
    <source>
        <dbReference type="ARBA" id="ARBA00016337"/>
    </source>
</evidence>
<comment type="caution">
    <text evidence="12">The sequence shown here is derived from an EMBL/GenBank/DDBJ whole genome shotgun (WGS) entry which is preliminary data.</text>
</comment>
<evidence type="ECO:0000256" key="8">
    <source>
        <dbReference type="ARBA" id="ARBA00022842"/>
    </source>
</evidence>
<comment type="cofactor">
    <cofactor evidence="1">
        <name>Mg(2+)</name>
        <dbReference type="ChEBI" id="CHEBI:18420"/>
    </cofactor>
</comment>
<evidence type="ECO:0000256" key="7">
    <source>
        <dbReference type="ARBA" id="ARBA00022827"/>
    </source>
</evidence>
<dbReference type="Pfam" id="PF02424">
    <property type="entry name" value="ApbE"/>
    <property type="match status" value="1"/>
</dbReference>
<evidence type="ECO:0000256" key="11">
    <source>
        <dbReference type="PIRNR" id="PIRNR006268"/>
    </source>
</evidence>
<organism evidence="12 13">
    <name type="scientific">Olivibacter oleidegradans</name>
    <dbReference type="NCBI Taxonomy" id="760123"/>
    <lineage>
        <taxon>Bacteria</taxon>
        <taxon>Pseudomonadati</taxon>
        <taxon>Bacteroidota</taxon>
        <taxon>Sphingobacteriia</taxon>
        <taxon>Sphingobacteriales</taxon>
        <taxon>Sphingobacteriaceae</taxon>
        <taxon>Olivibacter</taxon>
    </lineage>
</organism>